<keyword evidence="6" id="KW-1185">Reference proteome</keyword>
<comment type="subunit">
    <text evidence="2">Homotetramer.</text>
</comment>
<evidence type="ECO:0000313" key="6">
    <source>
        <dbReference type="Proteomes" id="UP000035425"/>
    </source>
</evidence>
<dbReference type="SUPFAM" id="SSF50249">
    <property type="entry name" value="Nucleic acid-binding proteins"/>
    <property type="match status" value="1"/>
</dbReference>
<proteinExistence type="inferred from homology"/>
<dbReference type="PANTHER" id="PTHR10302">
    <property type="entry name" value="SINGLE-STRANDED DNA-BINDING PROTEIN"/>
    <property type="match status" value="1"/>
</dbReference>
<name>A0ABR5F451_9ACTN</name>
<evidence type="ECO:0000256" key="3">
    <source>
        <dbReference type="RuleBase" id="RU000524"/>
    </source>
</evidence>
<dbReference type="InterPro" id="IPR012340">
    <property type="entry name" value="NA-bd_OB-fold"/>
</dbReference>
<accession>A0ABR5F451</accession>
<gene>
    <name evidence="5" type="ORF">FrCorBMG51_10285</name>
</gene>
<dbReference type="GO" id="GO:0003677">
    <property type="term" value="F:DNA binding"/>
    <property type="evidence" value="ECO:0007669"/>
    <property type="project" value="UniProtKB-KW"/>
</dbReference>
<sequence>MANDTPLTVVGNLTADPELRFTPAGIAMARFTVAATPRTFDKARNTWVDGEAMFLGCTAWRQLAEHAAESLTKGTRVVVTGRLRQHHWTTDTGEKRSTFALDVDEIGPSLRFATAKVTKATRGSADNYPPTGPDDPWSAPAPAPVGAGTGADTPPF</sequence>
<evidence type="ECO:0000256" key="2">
    <source>
        <dbReference type="HAMAP-Rule" id="MF_00984"/>
    </source>
</evidence>
<dbReference type="NCBIfam" id="TIGR00621">
    <property type="entry name" value="ssb"/>
    <property type="match status" value="1"/>
</dbReference>
<feature type="compositionally biased region" description="Low complexity" evidence="4">
    <location>
        <begin position="144"/>
        <end position="156"/>
    </location>
</feature>
<keyword evidence="1 2" id="KW-0238">DNA-binding</keyword>
<comment type="caution">
    <text evidence="5">The sequence shown here is derived from an EMBL/GenBank/DDBJ whole genome shotgun (WGS) entry which is preliminary data.</text>
</comment>
<dbReference type="InterPro" id="IPR000424">
    <property type="entry name" value="Primosome_PriB/ssb"/>
</dbReference>
<dbReference type="CDD" id="cd04496">
    <property type="entry name" value="SSB_OBF"/>
    <property type="match status" value="1"/>
</dbReference>
<dbReference type="PROSITE" id="PS50935">
    <property type="entry name" value="SSB"/>
    <property type="match status" value="1"/>
</dbReference>
<reference evidence="5 6" key="1">
    <citation type="submission" date="2014-12" db="EMBL/GenBank/DDBJ databases">
        <title>Frankia sp. BMG5.1 draft genome.</title>
        <authorList>
            <person name="Gtari M."/>
            <person name="Ghodhbane-Gtari F."/>
            <person name="Nouioui I."/>
            <person name="Ktari A."/>
            <person name="Hezbri K."/>
            <person name="Mimouni W."/>
            <person name="Sbissi I."/>
            <person name="Ayari A."/>
            <person name="Yamanaka T."/>
            <person name="Normand P."/>
            <person name="Tisa L.S."/>
            <person name="Boudabous A."/>
        </authorList>
    </citation>
    <scope>NUCLEOTIDE SEQUENCE [LARGE SCALE GENOMIC DNA]</scope>
    <source>
        <strain evidence="5 6">BMG5.1</strain>
    </source>
</reference>
<evidence type="ECO:0000256" key="1">
    <source>
        <dbReference type="ARBA" id="ARBA00023125"/>
    </source>
</evidence>
<dbReference type="Proteomes" id="UP000035425">
    <property type="component" value="Unassembled WGS sequence"/>
</dbReference>
<protein>
    <recommendedName>
        <fullName evidence="2 3">Single-stranded DNA-binding protein</fullName>
        <shortName evidence="2">SSB</shortName>
    </recommendedName>
</protein>
<organism evidence="5 6">
    <name type="scientific">Protofrankia coriariae</name>
    <dbReference type="NCBI Taxonomy" id="1562887"/>
    <lineage>
        <taxon>Bacteria</taxon>
        <taxon>Bacillati</taxon>
        <taxon>Actinomycetota</taxon>
        <taxon>Actinomycetes</taxon>
        <taxon>Frankiales</taxon>
        <taxon>Frankiaceae</taxon>
        <taxon>Protofrankia</taxon>
    </lineage>
</organism>
<evidence type="ECO:0000313" key="5">
    <source>
        <dbReference type="EMBL" id="KLL11472.1"/>
    </source>
</evidence>
<dbReference type="PANTHER" id="PTHR10302:SF27">
    <property type="entry name" value="SINGLE-STRANDED DNA-BINDING PROTEIN"/>
    <property type="match status" value="1"/>
</dbReference>
<evidence type="ECO:0000256" key="4">
    <source>
        <dbReference type="SAM" id="MobiDB-lite"/>
    </source>
</evidence>
<comment type="caution">
    <text evidence="2">Lacks conserved residue(s) required for the propagation of feature annotation.</text>
</comment>
<dbReference type="RefSeq" id="WP_047222846.1">
    <property type="nucleotide sequence ID" value="NZ_JWIO01000014.1"/>
</dbReference>
<dbReference type="HAMAP" id="MF_00984">
    <property type="entry name" value="SSB"/>
    <property type="match status" value="1"/>
</dbReference>
<dbReference type="EMBL" id="JWIO01000014">
    <property type="protein sequence ID" value="KLL11472.1"/>
    <property type="molecule type" value="Genomic_DNA"/>
</dbReference>
<dbReference type="Gene3D" id="2.40.50.140">
    <property type="entry name" value="Nucleic acid-binding proteins"/>
    <property type="match status" value="1"/>
</dbReference>
<feature type="region of interest" description="Disordered" evidence="4">
    <location>
        <begin position="118"/>
        <end position="156"/>
    </location>
</feature>
<dbReference type="InterPro" id="IPR011344">
    <property type="entry name" value="ssDNA-bd"/>
</dbReference>
<dbReference type="NCBIfam" id="NF005851">
    <property type="entry name" value="PRK07772.1"/>
    <property type="match status" value="1"/>
</dbReference>
<dbReference type="Pfam" id="PF00436">
    <property type="entry name" value="SSB"/>
    <property type="match status" value="1"/>
</dbReference>